<dbReference type="Proteomes" id="UP001044222">
    <property type="component" value="Unassembled WGS sequence"/>
</dbReference>
<comment type="caution">
    <text evidence="10">The sequence shown here is derived from an EMBL/GenBank/DDBJ whole genome shotgun (WGS) entry which is preliminary data.</text>
</comment>
<dbReference type="Pfam" id="PF00021">
    <property type="entry name" value="UPAR_LY6"/>
    <property type="match status" value="1"/>
</dbReference>
<evidence type="ECO:0000256" key="8">
    <source>
        <dbReference type="SAM" id="SignalP"/>
    </source>
</evidence>
<feature type="signal peptide" evidence="8">
    <location>
        <begin position="1"/>
        <end position="19"/>
    </location>
</feature>
<dbReference type="GO" id="GO:0005576">
    <property type="term" value="C:extracellular region"/>
    <property type="evidence" value="ECO:0007669"/>
    <property type="project" value="UniProtKB-SubCell"/>
</dbReference>
<evidence type="ECO:0000313" key="11">
    <source>
        <dbReference type="Proteomes" id="UP001044222"/>
    </source>
</evidence>
<keyword evidence="6" id="KW-0472">Membrane</keyword>
<accession>A0A9D3S5X7</accession>
<feature type="domain" description="UPAR/Ly6" evidence="9">
    <location>
        <begin position="20"/>
        <end position="113"/>
    </location>
</feature>
<dbReference type="Gene3D" id="2.10.60.10">
    <property type="entry name" value="CD59"/>
    <property type="match status" value="2"/>
</dbReference>
<sequence>MKPLVTLALACALFSGVYALNCYECLPTGIGTCTDTTKTCPASQTNCGSMTAVVYVGDTPTTIKGKSCAAQAECVSGSVNFGVTRTTVNTKCCSTDLCNTELVPELPNSSPNGKKCFTCVGNDCTSTLGCKGSEDRCIKATVSTDGQAITMKGCASQTACSGSFSAQIGSTAVDLNCCEGNMCNNALRIGQSVLFLLLVPLASVILFN</sequence>
<dbReference type="InterPro" id="IPR050918">
    <property type="entry name" value="CNF-like_PLA2_Inhibitor"/>
</dbReference>
<dbReference type="InterPro" id="IPR016054">
    <property type="entry name" value="LY6_UPA_recep-like"/>
</dbReference>
<dbReference type="Pfam" id="PF00087">
    <property type="entry name" value="Toxin_TOLIP"/>
    <property type="match status" value="1"/>
</dbReference>
<reference evidence="10" key="1">
    <citation type="submission" date="2021-01" db="EMBL/GenBank/DDBJ databases">
        <title>A chromosome-scale assembly of European eel, Anguilla anguilla.</title>
        <authorList>
            <person name="Henkel C."/>
            <person name="Jong-Raadsen S.A."/>
            <person name="Dufour S."/>
            <person name="Weltzien F.-A."/>
            <person name="Palstra A.P."/>
            <person name="Pelster B."/>
            <person name="Spaink H.P."/>
            <person name="Van Den Thillart G.E."/>
            <person name="Jansen H."/>
            <person name="Zahm M."/>
            <person name="Klopp C."/>
            <person name="Cedric C."/>
            <person name="Louis A."/>
            <person name="Berthelot C."/>
            <person name="Parey E."/>
            <person name="Roest Crollius H."/>
            <person name="Montfort J."/>
            <person name="Robinson-Rechavi M."/>
            <person name="Bucao C."/>
            <person name="Bouchez O."/>
            <person name="Gislard M."/>
            <person name="Lluch J."/>
            <person name="Milhes M."/>
            <person name="Lampietro C."/>
            <person name="Lopez Roques C."/>
            <person name="Donnadieu C."/>
            <person name="Braasch I."/>
            <person name="Desvignes T."/>
            <person name="Postlethwait J."/>
            <person name="Bobe J."/>
            <person name="Guiguen Y."/>
            <person name="Dirks R."/>
        </authorList>
    </citation>
    <scope>NUCLEOTIDE SEQUENCE</scope>
    <source>
        <strain evidence="10">Tag_6206</strain>
        <tissue evidence="10">Liver</tissue>
    </source>
</reference>
<evidence type="ECO:0000256" key="3">
    <source>
        <dbReference type="ARBA" id="ARBA00022475"/>
    </source>
</evidence>
<keyword evidence="4" id="KW-0964">Secreted</keyword>
<evidence type="ECO:0000256" key="7">
    <source>
        <dbReference type="ARBA" id="ARBA00023180"/>
    </source>
</evidence>
<evidence type="ECO:0000256" key="6">
    <source>
        <dbReference type="ARBA" id="ARBA00023136"/>
    </source>
</evidence>
<dbReference type="GO" id="GO:0005886">
    <property type="term" value="C:plasma membrane"/>
    <property type="evidence" value="ECO:0007669"/>
    <property type="project" value="UniProtKB-SubCell"/>
</dbReference>
<keyword evidence="11" id="KW-1185">Reference proteome</keyword>
<dbReference type="InterPro" id="IPR045860">
    <property type="entry name" value="Snake_toxin-like_sf"/>
</dbReference>
<organism evidence="10 11">
    <name type="scientific">Anguilla anguilla</name>
    <name type="common">European freshwater eel</name>
    <name type="synonym">Muraena anguilla</name>
    <dbReference type="NCBI Taxonomy" id="7936"/>
    <lineage>
        <taxon>Eukaryota</taxon>
        <taxon>Metazoa</taxon>
        <taxon>Chordata</taxon>
        <taxon>Craniata</taxon>
        <taxon>Vertebrata</taxon>
        <taxon>Euteleostomi</taxon>
        <taxon>Actinopterygii</taxon>
        <taxon>Neopterygii</taxon>
        <taxon>Teleostei</taxon>
        <taxon>Anguilliformes</taxon>
        <taxon>Anguillidae</taxon>
        <taxon>Anguilla</taxon>
    </lineage>
</organism>
<protein>
    <recommendedName>
        <fullName evidence="9">UPAR/Ly6 domain-containing protein</fullName>
    </recommendedName>
</protein>
<dbReference type="SMART" id="SM00134">
    <property type="entry name" value="LU"/>
    <property type="match status" value="2"/>
</dbReference>
<dbReference type="PANTHER" id="PTHR20914">
    <property type="entry name" value="LY6/PLAUR DOMAIN-CONTAINING PROTEIN 8"/>
    <property type="match status" value="1"/>
</dbReference>
<comment type="subcellular location">
    <subcellularLocation>
        <location evidence="1">Cell membrane</location>
    </subcellularLocation>
    <subcellularLocation>
        <location evidence="2">Secreted</location>
    </subcellularLocation>
</comment>
<feature type="chain" id="PRO_5039153530" description="UPAR/Ly6 domain-containing protein" evidence="8">
    <location>
        <begin position="20"/>
        <end position="208"/>
    </location>
</feature>
<feature type="domain" description="UPAR/Ly6" evidence="9">
    <location>
        <begin position="115"/>
        <end position="194"/>
    </location>
</feature>
<dbReference type="PANTHER" id="PTHR20914:SF9">
    <property type="entry name" value="COILED, ISOFORM A"/>
    <property type="match status" value="1"/>
</dbReference>
<evidence type="ECO:0000256" key="1">
    <source>
        <dbReference type="ARBA" id="ARBA00004236"/>
    </source>
</evidence>
<proteinExistence type="predicted"/>
<keyword evidence="7" id="KW-0325">Glycoprotein</keyword>
<evidence type="ECO:0000256" key="2">
    <source>
        <dbReference type="ARBA" id="ARBA00004613"/>
    </source>
</evidence>
<gene>
    <name evidence="10" type="ORF">ANANG_G00005030</name>
</gene>
<keyword evidence="3" id="KW-1003">Cell membrane</keyword>
<dbReference type="EMBL" id="JAFIRN010000001">
    <property type="protein sequence ID" value="KAG5856155.1"/>
    <property type="molecule type" value="Genomic_DNA"/>
</dbReference>
<evidence type="ECO:0000256" key="5">
    <source>
        <dbReference type="ARBA" id="ARBA00022729"/>
    </source>
</evidence>
<dbReference type="AlphaFoldDB" id="A0A9D3S5X7"/>
<evidence type="ECO:0000259" key="9">
    <source>
        <dbReference type="SMART" id="SM00134"/>
    </source>
</evidence>
<dbReference type="SUPFAM" id="SSF57302">
    <property type="entry name" value="Snake toxin-like"/>
    <property type="match status" value="2"/>
</dbReference>
<evidence type="ECO:0000256" key="4">
    <source>
        <dbReference type="ARBA" id="ARBA00022525"/>
    </source>
</evidence>
<keyword evidence="5 8" id="KW-0732">Signal</keyword>
<evidence type="ECO:0000313" key="10">
    <source>
        <dbReference type="EMBL" id="KAG5856155.1"/>
    </source>
</evidence>
<name>A0A9D3S5X7_ANGAN</name>
<dbReference type="InterPro" id="IPR035076">
    <property type="entry name" value="Toxin/TOLIP"/>
</dbReference>